<reference evidence="6" key="2">
    <citation type="submission" date="2025-09" db="UniProtKB">
        <authorList>
            <consortium name="Ensembl"/>
        </authorList>
    </citation>
    <scope>IDENTIFICATION</scope>
</reference>
<name>A0A8C6YBW5_NAJNA</name>
<dbReference type="PANTHER" id="PTHR36476">
    <property type="entry name" value="OREXIGENIC NEUROPEPTIDE QRFP"/>
    <property type="match status" value="1"/>
</dbReference>
<evidence type="ECO:0000256" key="5">
    <source>
        <dbReference type="ARBA" id="ARBA00023320"/>
    </source>
</evidence>
<evidence type="ECO:0000256" key="2">
    <source>
        <dbReference type="ARBA" id="ARBA00005516"/>
    </source>
</evidence>
<evidence type="ECO:0000256" key="3">
    <source>
        <dbReference type="ARBA" id="ARBA00022525"/>
    </source>
</evidence>
<accession>A0A8C6YBW5</accession>
<evidence type="ECO:0000313" key="7">
    <source>
        <dbReference type="Proteomes" id="UP000694559"/>
    </source>
</evidence>
<dbReference type="GO" id="GO:0005184">
    <property type="term" value="F:neuropeptide hormone activity"/>
    <property type="evidence" value="ECO:0007669"/>
    <property type="project" value="TreeGrafter"/>
</dbReference>
<comment type="subcellular location">
    <subcellularLocation>
        <location evidence="1">Secreted</location>
    </subcellularLocation>
</comment>
<dbReference type="PANTHER" id="PTHR36476:SF1">
    <property type="entry name" value="OREXIGENIC NEUROPEPTIDE QRFP"/>
    <property type="match status" value="1"/>
</dbReference>
<proteinExistence type="inferred from homology"/>
<reference evidence="6" key="1">
    <citation type="submission" date="2025-08" db="UniProtKB">
        <authorList>
            <consortium name="Ensembl"/>
        </authorList>
    </citation>
    <scope>IDENTIFICATION</scope>
</reference>
<dbReference type="OrthoDB" id="9831857at2759"/>
<dbReference type="InterPro" id="IPR024565">
    <property type="entry name" value="P518"/>
</dbReference>
<dbReference type="GeneTree" id="ENSGT00990000212579"/>
<evidence type="ECO:0000256" key="1">
    <source>
        <dbReference type="ARBA" id="ARBA00004613"/>
    </source>
</evidence>
<dbReference type="GO" id="GO:0007218">
    <property type="term" value="P:neuropeptide signaling pathway"/>
    <property type="evidence" value="ECO:0007669"/>
    <property type="project" value="UniProtKB-KW"/>
</dbReference>
<keyword evidence="4" id="KW-0027">Amidation</keyword>
<dbReference type="GO" id="GO:0005576">
    <property type="term" value="C:extracellular region"/>
    <property type="evidence" value="ECO:0007669"/>
    <property type="project" value="UniProtKB-SubCell"/>
</dbReference>
<sequence>MSTKHTHPTTPTKPVVKIFESHHWSQWLFECLRLVAAFISLNPLFSIAKELQSFGKEKAGIQFRFGRQDADKKPKAITDLLEEGHEKGAGNLETLTEERNGYYKRKKTGFSIWFGRRNGEAFCAKGSFSGAPTI</sequence>
<dbReference type="Proteomes" id="UP000694559">
    <property type="component" value="Unplaced"/>
</dbReference>
<protein>
    <submittedName>
        <fullName evidence="6">Uncharacterized protein</fullName>
    </submittedName>
</protein>
<evidence type="ECO:0000256" key="4">
    <source>
        <dbReference type="ARBA" id="ARBA00022815"/>
    </source>
</evidence>
<keyword evidence="5" id="KW-0527">Neuropeptide</keyword>
<dbReference type="Pfam" id="PF11109">
    <property type="entry name" value="RFamide_26RFa"/>
    <property type="match status" value="1"/>
</dbReference>
<dbReference type="Ensembl" id="ENSNNAT00000028747.1">
    <property type="protein sequence ID" value="ENSNNAP00000027435.1"/>
    <property type="gene ID" value="ENSNNAG00000017763.1"/>
</dbReference>
<organism evidence="6 7">
    <name type="scientific">Naja naja</name>
    <name type="common">Indian cobra</name>
    <dbReference type="NCBI Taxonomy" id="35670"/>
    <lineage>
        <taxon>Eukaryota</taxon>
        <taxon>Metazoa</taxon>
        <taxon>Chordata</taxon>
        <taxon>Craniata</taxon>
        <taxon>Vertebrata</taxon>
        <taxon>Euteleostomi</taxon>
        <taxon>Lepidosauria</taxon>
        <taxon>Squamata</taxon>
        <taxon>Bifurcata</taxon>
        <taxon>Unidentata</taxon>
        <taxon>Episquamata</taxon>
        <taxon>Toxicofera</taxon>
        <taxon>Serpentes</taxon>
        <taxon>Colubroidea</taxon>
        <taxon>Elapidae</taxon>
        <taxon>Elapinae</taxon>
        <taxon>Naja</taxon>
    </lineage>
</organism>
<dbReference type="GO" id="GO:0031854">
    <property type="term" value="F:orexigenic neuropeptide QRFP receptor binding"/>
    <property type="evidence" value="ECO:0007669"/>
    <property type="project" value="InterPro"/>
</dbReference>
<dbReference type="AlphaFoldDB" id="A0A8C6YBW5"/>
<comment type="similarity">
    <text evidence="2">Belongs to the RFamide neuropeptide family.</text>
</comment>
<keyword evidence="3" id="KW-0964">Secreted</keyword>
<keyword evidence="7" id="KW-1185">Reference proteome</keyword>
<evidence type="ECO:0000313" key="6">
    <source>
        <dbReference type="Ensembl" id="ENSNNAP00000027435.1"/>
    </source>
</evidence>